<protein>
    <recommendedName>
        <fullName evidence="3">Leucine-binding protein domain-containing protein</fullName>
    </recommendedName>
</protein>
<dbReference type="SUPFAM" id="SSF53822">
    <property type="entry name" value="Periplasmic binding protein-like I"/>
    <property type="match status" value="1"/>
</dbReference>
<dbReference type="Proteomes" id="UP001501578">
    <property type="component" value="Unassembled WGS sequence"/>
</dbReference>
<evidence type="ECO:0000313" key="4">
    <source>
        <dbReference type="EMBL" id="GAA0953332.1"/>
    </source>
</evidence>
<dbReference type="InterPro" id="IPR028081">
    <property type="entry name" value="Leu-bd"/>
</dbReference>
<feature type="domain" description="Leucine-binding protein" evidence="3">
    <location>
        <begin position="7"/>
        <end position="327"/>
    </location>
</feature>
<dbReference type="Pfam" id="PF13458">
    <property type="entry name" value="Peripla_BP_6"/>
    <property type="match status" value="1"/>
</dbReference>
<sequence>MTQSPRLRVGACLSLSGRYARFGTQARLALQIWQTTDEAELIVEDDHSDPDVLENRLHRLIDRCDVILGPYSTQLMRRAGTVAATRDRLLWNHGGSGDDVESAHPGHIVSILTPTSGYAEPFVRRVLAPRPSRELWIAQGRGRFGRQVADGAEEVAHSLGIPTNRLTPDEPLPTTSAAWSLLCAGSFEEDIARVLSAQASATPPEVICAVAAGVHEFGEHVTRPTGIYGIGQWFPGGTETPHLGMTEEEFVESYRRAVGASPDYPAVQAAATATIAAHCTRHAQDPTRAAVWRAALDLETTTMFGRFKIDQHGVQTGHQAALTRWTDEGLSTA</sequence>
<organism evidence="4 5">
    <name type="scientific">Nonomuraea longicatena</name>
    <dbReference type="NCBI Taxonomy" id="83682"/>
    <lineage>
        <taxon>Bacteria</taxon>
        <taxon>Bacillati</taxon>
        <taxon>Actinomycetota</taxon>
        <taxon>Actinomycetes</taxon>
        <taxon>Streptosporangiales</taxon>
        <taxon>Streptosporangiaceae</taxon>
        <taxon>Nonomuraea</taxon>
    </lineage>
</organism>
<dbReference type="EMBL" id="BAAAHQ010000056">
    <property type="protein sequence ID" value="GAA0953332.1"/>
    <property type="molecule type" value="Genomic_DNA"/>
</dbReference>
<dbReference type="RefSeq" id="WP_343955185.1">
    <property type="nucleotide sequence ID" value="NZ_BAAAHQ010000056.1"/>
</dbReference>
<evidence type="ECO:0000259" key="3">
    <source>
        <dbReference type="Pfam" id="PF13458"/>
    </source>
</evidence>
<keyword evidence="5" id="KW-1185">Reference proteome</keyword>
<dbReference type="InterPro" id="IPR051010">
    <property type="entry name" value="BCAA_transport"/>
</dbReference>
<evidence type="ECO:0000256" key="2">
    <source>
        <dbReference type="ARBA" id="ARBA00022729"/>
    </source>
</evidence>
<name>A0ABP4BTG3_9ACTN</name>
<comment type="similarity">
    <text evidence="1">Belongs to the leucine-binding protein family.</text>
</comment>
<dbReference type="Gene3D" id="3.40.50.2300">
    <property type="match status" value="2"/>
</dbReference>
<dbReference type="PANTHER" id="PTHR30483">
    <property type="entry name" value="LEUCINE-SPECIFIC-BINDING PROTEIN"/>
    <property type="match status" value="1"/>
</dbReference>
<dbReference type="PANTHER" id="PTHR30483:SF6">
    <property type="entry name" value="PERIPLASMIC BINDING PROTEIN OF ABC TRANSPORTER FOR NATURAL AMINO ACIDS"/>
    <property type="match status" value="1"/>
</dbReference>
<evidence type="ECO:0000313" key="5">
    <source>
        <dbReference type="Proteomes" id="UP001501578"/>
    </source>
</evidence>
<proteinExistence type="inferred from homology"/>
<keyword evidence="2" id="KW-0732">Signal</keyword>
<comment type="caution">
    <text evidence="4">The sequence shown here is derived from an EMBL/GenBank/DDBJ whole genome shotgun (WGS) entry which is preliminary data.</text>
</comment>
<reference evidence="5" key="1">
    <citation type="journal article" date="2019" name="Int. J. Syst. Evol. Microbiol.">
        <title>The Global Catalogue of Microorganisms (GCM) 10K type strain sequencing project: providing services to taxonomists for standard genome sequencing and annotation.</title>
        <authorList>
            <consortium name="The Broad Institute Genomics Platform"/>
            <consortium name="The Broad Institute Genome Sequencing Center for Infectious Disease"/>
            <person name="Wu L."/>
            <person name="Ma J."/>
        </authorList>
    </citation>
    <scope>NUCLEOTIDE SEQUENCE [LARGE SCALE GENOMIC DNA]</scope>
    <source>
        <strain evidence="5">JCM 11136</strain>
    </source>
</reference>
<accession>A0ABP4BTG3</accession>
<evidence type="ECO:0000256" key="1">
    <source>
        <dbReference type="ARBA" id="ARBA00010062"/>
    </source>
</evidence>
<gene>
    <name evidence="4" type="ORF">GCM10009560_76130</name>
</gene>
<dbReference type="InterPro" id="IPR028082">
    <property type="entry name" value="Peripla_BP_I"/>
</dbReference>